<feature type="transmembrane region" description="Helical" evidence="6">
    <location>
        <begin position="41"/>
        <end position="59"/>
    </location>
</feature>
<evidence type="ECO:0000256" key="6">
    <source>
        <dbReference type="SAM" id="Phobius"/>
    </source>
</evidence>
<feature type="domain" description="EamA" evidence="7">
    <location>
        <begin position="13"/>
        <end position="142"/>
    </location>
</feature>
<dbReference type="EMBL" id="FSQZ01000001">
    <property type="protein sequence ID" value="SIN62040.1"/>
    <property type="molecule type" value="Genomic_DNA"/>
</dbReference>
<sequence>MLELKSKKAVLLADAALFVAAMFWGSGFGITNWLLKFMSPLWLLSVRFMLSAGILALIFRSRLPLLSRRDVFLGFLLGSLLASTFIAHIFGLLFTTPGKQSFIAGSNVVMVPFIYALIYRKMPSLIATAGAFLTTAGLLIMAFTPGMSFNFGDYLSLLLAFGCALHVLFVGNLSRKMDPIALTVVQIASASLILTVLALFLEPLPPFGEVPSKAWLGILYVAVFVTVIPFLIQTVAQRYSPEIHAAVLLSLESPSGYMFAYLIGEELINFQVILGGMVVFAGVVLTELEAFLTKKFHHSSHEDAMTLCDINGSRDR</sequence>
<feature type="transmembrane region" description="Helical" evidence="6">
    <location>
        <begin position="270"/>
        <end position="292"/>
    </location>
</feature>
<organism evidence="8 9">
    <name type="scientific">Acetomicrobium flavidum</name>
    <dbReference type="NCBI Taxonomy" id="49896"/>
    <lineage>
        <taxon>Bacteria</taxon>
        <taxon>Thermotogati</taxon>
        <taxon>Synergistota</taxon>
        <taxon>Synergistia</taxon>
        <taxon>Synergistales</taxon>
        <taxon>Acetomicrobiaceae</taxon>
        <taxon>Acetomicrobium</taxon>
    </lineage>
</organism>
<evidence type="ECO:0000256" key="3">
    <source>
        <dbReference type="ARBA" id="ARBA00022692"/>
    </source>
</evidence>
<feature type="transmembrane region" description="Helical" evidence="6">
    <location>
        <begin position="100"/>
        <end position="118"/>
    </location>
</feature>
<evidence type="ECO:0000259" key="7">
    <source>
        <dbReference type="Pfam" id="PF00892"/>
    </source>
</evidence>
<dbReference type="SUPFAM" id="SSF103481">
    <property type="entry name" value="Multidrug resistance efflux transporter EmrE"/>
    <property type="match status" value="1"/>
</dbReference>
<feature type="transmembrane region" description="Helical" evidence="6">
    <location>
        <begin position="154"/>
        <end position="173"/>
    </location>
</feature>
<gene>
    <name evidence="8" type="ORF">SAMN05444368_0071</name>
</gene>
<reference evidence="8 9" key="1">
    <citation type="submission" date="2016-11" db="EMBL/GenBank/DDBJ databases">
        <authorList>
            <person name="Varghese N."/>
            <person name="Submissions S."/>
        </authorList>
    </citation>
    <scope>NUCLEOTIDE SEQUENCE [LARGE SCALE GENOMIC DNA]</scope>
    <source>
        <strain evidence="8 9">DSM 20664</strain>
    </source>
</reference>
<feature type="domain" description="EamA" evidence="7">
    <location>
        <begin position="151"/>
        <end position="286"/>
    </location>
</feature>
<keyword evidence="3 6" id="KW-0812">Transmembrane</keyword>
<accession>A0ABY1JAG4</accession>
<dbReference type="Pfam" id="PF00892">
    <property type="entry name" value="EamA"/>
    <property type="match status" value="2"/>
</dbReference>
<dbReference type="InterPro" id="IPR037185">
    <property type="entry name" value="EmrE-like"/>
</dbReference>
<keyword evidence="4 6" id="KW-1133">Transmembrane helix</keyword>
<dbReference type="PANTHER" id="PTHR42920">
    <property type="entry name" value="OS03G0707200 PROTEIN-RELATED"/>
    <property type="match status" value="1"/>
</dbReference>
<evidence type="ECO:0000313" key="9">
    <source>
        <dbReference type="Proteomes" id="UP000185093"/>
    </source>
</evidence>
<feature type="transmembrane region" description="Helical" evidence="6">
    <location>
        <begin position="213"/>
        <end position="232"/>
    </location>
</feature>
<comment type="caution">
    <text evidence="8">The sequence shown here is derived from an EMBL/GenBank/DDBJ whole genome shotgun (WGS) entry which is preliminary data.</text>
</comment>
<dbReference type="PANTHER" id="PTHR42920:SF5">
    <property type="entry name" value="EAMA DOMAIN-CONTAINING PROTEIN"/>
    <property type="match status" value="1"/>
</dbReference>
<comment type="subcellular location">
    <subcellularLocation>
        <location evidence="1">Cell membrane</location>
        <topology evidence="1">Multi-pass membrane protein</topology>
    </subcellularLocation>
</comment>
<dbReference type="Proteomes" id="UP000185093">
    <property type="component" value="Unassembled WGS sequence"/>
</dbReference>
<proteinExistence type="predicted"/>
<name>A0ABY1JAG4_9BACT</name>
<evidence type="ECO:0000313" key="8">
    <source>
        <dbReference type="EMBL" id="SIN62040.1"/>
    </source>
</evidence>
<dbReference type="InterPro" id="IPR051258">
    <property type="entry name" value="Diverse_Substrate_Transporter"/>
</dbReference>
<evidence type="ECO:0000256" key="2">
    <source>
        <dbReference type="ARBA" id="ARBA00022475"/>
    </source>
</evidence>
<protein>
    <submittedName>
        <fullName evidence="8">Permease of the drug/metabolite transporter (DMT) superfamily</fullName>
    </submittedName>
</protein>
<dbReference type="InterPro" id="IPR000620">
    <property type="entry name" value="EamA_dom"/>
</dbReference>
<evidence type="ECO:0000256" key="5">
    <source>
        <dbReference type="ARBA" id="ARBA00023136"/>
    </source>
</evidence>
<feature type="transmembrane region" description="Helical" evidence="6">
    <location>
        <begin position="180"/>
        <end position="201"/>
    </location>
</feature>
<keyword evidence="9" id="KW-1185">Reference proteome</keyword>
<keyword evidence="2" id="KW-1003">Cell membrane</keyword>
<keyword evidence="5 6" id="KW-0472">Membrane</keyword>
<feature type="transmembrane region" description="Helical" evidence="6">
    <location>
        <begin position="12"/>
        <end position="35"/>
    </location>
</feature>
<evidence type="ECO:0000256" key="1">
    <source>
        <dbReference type="ARBA" id="ARBA00004651"/>
    </source>
</evidence>
<feature type="transmembrane region" description="Helical" evidence="6">
    <location>
        <begin position="71"/>
        <end position="94"/>
    </location>
</feature>
<feature type="transmembrane region" description="Helical" evidence="6">
    <location>
        <begin position="125"/>
        <end position="148"/>
    </location>
</feature>
<dbReference type="RefSeq" id="WP_074198931.1">
    <property type="nucleotide sequence ID" value="NZ_FSQZ01000001.1"/>
</dbReference>
<evidence type="ECO:0000256" key="4">
    <source>
        <dbReference type="ARBA" id="ARBA00022989"/>
    </source>
</evidence>